<comment type="subcellular location">
    <subcellularLocation>
        <location evidence="1">Membrane</location>
        <topology evidence="1">Multi-pass membrane protein</topology>
    </subcellularLocation>
</comment>
<evidence type="ECO:0000256" key="1">
    <source>
        <dbReference type="ARBA" id="ARBA00004141"/>
    </source>
</evidence>
<reference evidence="8" key="1">
    <citation type="journal article" date="2022" name="New Phytol.">
        <title>Evolutionary transition to the ectomycorrhizal habit in the genomes of a hyperdiverse lineage of mushroom-forming fungi.</title>
        <authorList>
            <person name="Looney B."/>
            <person name="Miyauchi S."/>
            <person name="Morin E."/>
            <person name="Drula E."/>
            <person name="Courty P.E."/>
            <person name="Kohler A."/>
            <person name="Kuo A."/>
            <person name="LaButti K."/>
            <person name="Pangilinan J."/>
            <person name="Lipzen A."/>
            <person name="Riley R."/>
            <person name="Andreopoulos W."/>
            <person name="He G."/>
            <person name="Johnson J."/>
            <person name="Nolan M."/>
            <person name="Tritt A."/>
            <person name="Barry K.W."/>
            <person name="Grigoriev I.V."/>
            <person name="Nagy L.G."/>
            <person name="Hibbett D."/>
            <person name="Henrissat B."/>
            <person name="Matheny P.B."/>
            <person name="Labbe J."/>
            <person name="Martin F.M."/>
        </authorList>
    </citation>
    <scope>NUCLEOTIDE SEQUENCE</scope>
    <source>
        <strain evidence="8">BPL690</strain>
    </source>
</reference>
<evidence type="ECO:0000256" key="2">
    <source>
        <dbReference type="ARBA" id="ARBA00022692"/>
    </source>
</evidence>
<feature type="transmembrane region" description="Helical" evidence="6">
    <location>
        <begin position="181"/>
        <end position="201"/>
    </location>
</feature>
<dbReference type="Proteomes" id="UP001203297">
    <property type="component" value="Unassembled WGS sequence"/>
</dbReference>
<protein>
    <submittedName>
        <fullName evidence="8">EXS-domain-containing protein</fullName>
    </submittedName>
</protein>
<evidence type="ECO:0000256" key="6">
    <source>
        <dbReference type="SAM" id="Phobius"/>
    </source>
</evidence>
<feature type="transmembrane region" description="Helical" evidence="6">
    <location>
        <begin position="72"/>
        <end position="89"/>
    </location>
</feature>
<evidence type="ECO:0000313" key="9">
    <source>
        <dbReference type="Proteomes" id="UP001203297"/>
    </source>
</evidence>
<keyword evidence="9" id="KW-1185">Reference proteome</keyword>
<sequence length="288" mass="34427">MSRESRWWFLRKVARLLMSGFRRVEVRHFHLVFLSRDQLCSLAFPLSNIYFIACAYVRGFHSDQFQKCNKPVHWGVPFLLAALPFVARFSQSIRPYSFHSLHIQGGKYLTGIMYFFCYYLWRHKGLDRAGHDASFVFFCLFGIIYSTYASLWDLLMDWSVLRPHARFKFLRQDLIYSRHAMFYYLAIITNVLIRFLWIIYIPTGGPSTPLRSWVVALFEVLRRCQWNMYRLENEHLGNMDQYRITREVPLPYSFDDLSHETDPGDEDDHSQPCESTRSARSRRRKVVR</sequence>
<dbReference type="PANTHER" id="PTHR10783">
    <property type="entry name" value="XENOTROPIC AND POLYTROPIC RETROVIRUS RECEPTOR 1-RELATED"/>
    <property type="match status" value="1"/>
</dbReference>
<organism evidence="8 9">
    <name type="scientific">Multifurca ochricompacta</name>
    <dbReference type="NCBI Taxonomy" id="376703"/>
    <lineage>
        <taxon>Eukaryota</taxon>
        <taxon>Fungi</taxon>
        <taxon>Dikarya</taxon>
        <taxon>Basidiomycota</taxon>
        <taxon>Agaricomycotina</taxon>
        <taxon>Agaricomycetes</taxon>
        <taxon>Russulales</taxon>
        <taxon>Russulaceae</taxon>
        <taxon>Multifurca</taxon>
    </lineage>
</organism>
<evidence type="ECO:0000256" key="5">
    <source>
        <dbReference type="SAM" id="MobiDB-lite"/>
    </source>
</evidence>
<feature type="transmembrane region" description="Helical" evidence="6">
    <location>
        <begin position="101"/>
        <end position="121"/>
    </location>
</feature>
<dbReference type="AlphaFoldDB" id="A0AAD4M293"/>
<accession>A0AAD4M293</accession>
<dbReference type="GO" id="GO:0005886">
    <property type="term" value="C:plasma membrane"/>
    <property type="evidence" value="ECO:0007669"/>
    <property type="project" value="TreeGrafter"/>
</dbReference>
<dbReference type="GO" id="GO:0005794">
    <property type="term" value="C:Golgi apparatus"/>
    <property type="evidence" value="ECO:0007669"/>
    <property type="project" value="TreeGrafter"/>
</dbReference>
<dbReference type="GO" id="GO:0000822">
    <property type="term" value="F:inositol hexakisphosphate binding"/>
    <property type="evidence" value="ECO:0007669"/>
    <property type="project" value="TreeGrafter"/>
</dbReference>
<feature type="compositionally biased region" description="Basic residues" evidence="5">
    <location>
        <begin position="279"/>
        <end position="288"/>
    </location>
</feature>
<proteinExistence type="predicted"/>
<dbReference type="PANTHER" id="PTHR10783:SF103">
    <property type="entry name" value="SOLUTE CARRIER FAMILY 53 MEMBER 1"/>
    <property type="match status" value="1"/>
</dbReference>
<gene>
    <name evidence="8" type="ORF">B0F90DRAFT_1810853</name>
</gene>
<feature type="transmembrane region" description="Helical" evidence="6">
    <location>
        <begin position="42"/>
        <end position="60"/>
    </location>
</feature>
<name>A0AAD4M293_9AGAM</name>
<feature type="transmembrane region" description="Helical" evidence="6">
    <location>
        <begin position="133"/>
        <end position="152"/>
    </location>
</feature>
<dbReference type="PROSITE" id="PS51380">
    <property type="entry name" value="EXS"/>
    <property type="match status" value="1"/>
</dbReference>
<keyword evidence="4 6" id="KW-0472">Membrane</keyword>
<dbReference type="EMBL" id="WTXG01000027">
    <property type="protein sequence ID" value="KAI0298702.1"/>
    <property type="molecule type" value="Genomic_DNA"/>
</dbReference>
<evidence type="ECO:0000256" key="3">
    <source>
        <dbReference type="ARBA" id="ARBA00022989"/>
    </source>
</evidence>
<keyword evidence="3 6" id="KW-1133">Transmembrane helix</keyword>
<evidence type="ECO:0000259" key="7">
    <source>
        <dbReference type="PROSITE" id="PS51380"/>
    </source>
</evidence>
<evidence type="ECO:0000313" key="8">
    <source>
        <dbReference type="EMBL" id="KAI0298702.1"/>
    </source>
</evidence>
<comment type="caution">
    <text evidence="8">The sequence shown here is derived from an EMBL/GenBank/DDBJ whole genome shotgun (WGS) entry which is preliminary data.</text>
</comment>
<dbReference type="InterPro" id="IPR004342">
    <property type="entry name" value="EXS_C"/>
</dbReference>
<dbReference type="Pfam" id="PF03124">
    <property type="entry name" value="EXS"/>
    <property type="match status" value="1"/>
</dbReference>
<dbReference type="GO" id="GO:0016036">
    <property type="term" value="P:cellular response to phosphate starvation"/>
    <property type="evidence" value="ECO:0007669"/>
    <property type="project" value="TreeGrafter"/>
</dbReference>
<evidence type="ECO:0000256" key="4">
    <source>
        <dbReference type="ARBA" id="ARBA00023136"/>
    </source>
</evidence>
<keyword evidence="2 6" id="KW-0812">Transmembrane</keyword>
<dbReference type="GO" id="GO:0006817">
    <property type="term" value="P:phosphate ion transport"/>
    <property type="evidence" value="ECO:0007669"/>
    <property type="project" value="TreeGrafter"/>
</dbReference>
<feature type="domain" description="EXS" evidence="7">
    <location>
        <begin position="68"/>
        <end position="262"/>
    </location>
</feature>
<feature type="region of interest" description="Disordered" evidence="5">
    <location>
        <begin position="260"/>
        <end position="288"/>
    </location>
</feature>